<dbReference type="InterPro" id="IPR009000">
    <property type="entry name" value="Transl_B-barrel_sf"/>
</dbReference>
<dbReference type="GO" id="GO:0019843">
    <property type="term" value="F:rRNA binding"/>
    <property type="evidence" value="ECO:0007669"/>
    <property type="project" value="UniProtKB-UniRule"/>
</dbReference>
<sequence>MKKGILGRKVGMTQVFTKSGKLIPVTVISVEPNVVTQIKTMENDGYEAIQLGFDTKREKLATKASIGHTNKANTTPKRFFREIRGVDVNNYTLGQEIKVDIFAEGEMVDVTGTTKGKGFQGVIKRHNQSRGPMGHGSHYHRGPGSMGTMRPMRVFKGKKLPGHMGVETVTIQNLEIVSVDVENNAILVKGNVPGAKNSLVIIKTAVKNPGKVNDTEELISYVVEEPAVEESNDTATEETPEVEETTEKEEN</sequence>
<evidence type="ECO:0000313" key="11">
    <source>
        <dbReference type="EMBL" id="HIU23116.1"/>
    </source>
</evidence>
<dbReference type="NCBIfam" id="TIGR03625">
    <property type="entry name" value="L3_bact"/>
    <property type="match status" value="1"/>
</dbReference>
<evidence type="ECO:0000256" key="8">
    <source>
        <dbReference type="RuleBase" id="RU003905"/>
    </source>
</evidence>
<dbReference type="HAMAP" id="MF_01325_B">
    <property type="entry name" value="Ribosomal_uL3_B"/>
    <property type="match status" value="1"/>
</dbReference>
<dbReference type="PROSITE" id="PS00474">
    <property type="entry name" value="RIBOSOMAL_L3"/>
    <property type="match status" value="1"/>
</dbReference>
<dbReference type="InterPro" id="IPR019927">
    <property type="entry name" value="Ribosomal_uL3_bac/org-type"/>
</dbReference>
<dbReference type="Gene3D" id="2.40.30.10">
    <property type="entry name" value="Translation factors"/>
    <property type="match status" value="1"/>
</dbReference>
<evidence type="ECO:0000256" key="5">
    <source>
        <dbReference type="ARBA" id="ARBA00023274"/>
    </source>
</evidence>
<dbReference type="InterPro" id="IPR000597">
    <property type="entry name" value="Ribosomal_uL3"/>
</dbReference>
<dbReference type="SUPFAM" id="SSF50447">
    <property type="entry name" value="Translation proteins"/>
    <property type="match status" value="1"/>
</dbReference>
<evidence type="ECO:0000256" key="3">
    <source>
        <dbReference type="ARBA" id="ARBA00022884"/>
    </source>
</evidence>
<evidence type="ECO:0000256" key="6">
    <source>
        <dbReference type="ARBA" id="ARBA00035243"/>
    </source>
</evidence>
<keyword evidence="2 7" id="KW-0699">rRNA-binding</keyword>
<comment type="similarity">
    <text evidence="1 7 8">Belongs to the universal ribosomal protein uL3 family.</text>
</comment>
<keyword evidence="3 7" id="KW-0694">RNA-binding</keyword>
<keyword evidence="4 7" id="KW-0689">Ribosomal protein</keyword>
<proteinExistence type="inferred from homology"/>
<protein>
    <recommendedName>
        <fullName evidence="6 7">Large ribosomal subunit protein uL3</fullName>
    </recommendedName>
</protein>
<evidence type="ECO:0000256" key="7">
    <source>
        <dbReference type="HAMAP-Rule" id="MF_01325"/>
    </source>
</evidence>
<dbReference type="FunFam" id="2.40.30.10:FF:000004">
    <property type="entry name" value="50S ribosomal protein L3"/>
    <property type="match status" value="1"/>
</dbReference>
<dbReference type="GO" id="GO:0006412">
    <property type="term" value="P:translation"/>
    <property type="evidence" value="ECO:0007669"/>
    <property type="project" value="UniProtKB-UniRule"/>
</dbReference>
<feature type="compositionally biased region" description="Acidic residues" evidence="10">
    <location>
        <begin position="226"/>
        <end position="251"/>
    </location>
</feature>
<dbReference type="FunFam" id="3.30.160.810:FF:000002">
    <property type="entry name" value="50S ribosomal protein L3"/>
    <property type="match status" value="1"/>
</dbReference>
<comment type="subunit">
    <text evidence="7 9">Part of the 50S ribosomal subunit. Forms a cluster with proteins L14 and L19.</text>
</comment>
<dbReference type="Pfam" id="PF00297">
    <property type="entry name" value="Ribosomal_L3"/>
    <property type="match status" value="1"/>
</dbReference>
<feature type="region of interest" description="Disordered" evidence="10">
    <location>
        <begin position="223"/>
        <end position="251"/>
    </location>
</feature>
<dbReference type="AlphaFoldDB" id="A0A9D1HUS7"/>
<dbReference type="GO" id="GO:0022625">
    <property type="term" value="C:cytosolic large ribosomal subunit"/>
    <property type="evidence" value="ECO:0007669"/>
    <property type="project" value="TreeGrafter"/>
</dbReference>
<comment type="function">
    <text evidence="7 9">One of the primary rRNA binding proteins, it binds directly near the 3'-end of the 23S rRNA, where it nucleates assembly of the 50S subunit.</text>
</comment>
<evidence type="ECO:0000256" key="10">
    <source>
        <dbReference type="SAM" id="MobiDB-lite"/>
    </source>
</evidence>
<reference evidence="11" key="2">
    <citation type="journal article" date="2021" name="PeerJ">
        <title>Extensive microbial diversity within the chicken gut microbiome revealed by metagenomics and culture.</title>
        <authorList>
            <person name="Gilroy R."/>
            <person name="Ravi A."/>
            <person name="Getino M."/>
            <person name="Pursley I."/>
            <person name="Horton D.L."/>
            <person name="Alikhan N.F."/>
            <person name="Baker D."/>
            <person name="Gharbi K."/>
            <person name="Hall N."/>
            <person name="Watson M."/>
            <person name="Adriaenssens E.M."/>
            <person name="Foster-Nyarko E."/>
            <person name="Jarju S."/>
            <person name="Secka A."/>
            <person name="Antonio M."/>
            <person name="Oren A."/>
            <person name="Chaudhuri R.R."/>
            <person name="La Ragione R."/>
            <person name="Hildebrand F."/>
            <person name="Pallen M.J."/>
        </authorList>
    </citation>
    <scope>NUCLEOTIDE SEQUENCE</scope>
    <source>
        <strain evidence="11">CHK197-8231</strain>
    </source>
</reference>
<gene>
    <name evidence="7 11" type="primary">rplC</name>
    <name evidence="11" type="ORF">IAD49_05985</name>
</gene>
<dbReference type="GO" id="GO:0003735">
    <property type="term" value="F:structural constituent of ribosome"/>
    <property type="evidence" value="ECO:0007669"/>
    <property type="project" value="UniProtKB-UniRule"/>
</dbReference>
<dbReference type="Gene3D" id="3.30.160.810">
    <property type="match status" value="1"/>
</dbReference>
<dbReference type="Proteomes" id="UP000824087">
    <property type="component" value="Unassembled WGS sequence"/>
</dbReference>
<dbReference type="EMBL" id="DVML01000034">
    <property type="protein sequence ID" value="HIU23116.1"/>
    <property type="molecule type" value="Genomic_DNA"/>
</dbReference>
<evidence type="ECO:0000313" key="12">
    <source>
        <dbReference type="Proteomes" id="UP000824087"/>
    </source>
</evidence>
<evidence type="ECO:0000256" key="4">
    <source>
        <dbReference type="ARBA" id="ARBA00022980"/>
    </source>
</evidence>
<dbReference type="PANTHER" id="PTHR11229">
    <property type="entry name" value="50S RIBOSOMAL PROTEIN L3"/>
    <property type="match status" value="1"/>
</dbReference>
<organism evidence="11 12">
    <name type="scientific">Candidatus Fimihabitans intestinipullorum</name>
    <dbReference type="NCBI Taxonomy" id="2840820"/>
    <lineage>
        <taxon>Bacteria</taxon>
        <taxon>Bacillati</taxon>
        <taxon>Mycoplasmatota</taxon>
        <taxon>Mycoplasmatota incertae sedis</taxon>
        <taxon>Candidatus Fimihabitans</taxon>
    </lineage>
</organism>
<name>A0A9D1HUS7_9BACT</name>
<accession>A0A9D1HUS7</accession>
<evidence type="ECO:0000256" key="1">
    <source>
        <dbReference type="ARBA" id="ARBA00006540"/>
    </source>
</evidence>
<dbReference type="PANTHER" id="PTHR11229:SF16">
    <property type="entry name" value="LARGE RIBOSOMAL SUBUNIT PROTEIN UL3C"/>
    <property type="match status" value="1"/>
</dbReference>
<keyword evidence="5 7" id="KW-0687">Ribonucleoprotein</keyword>
<dbReference type="InterPro" id="IPR019926">
    <property type="entry name" value="Ribosomal_uL3_CS"/>
</dbReference>
<comment type="caution">
    <text evidence="11">The sequence shown here is derived from an EMBL/GenBank/DDBJ whole genome shotgun (WGS) entry which is preliminary data.</text>
</comment>
<feature type="region of interest" description="Disordered" evidence="10">
    <location>
        <begin position="126"/>
        <end position="147"/>
    </location>
</feature>
<evidence type="ECO:0000256" key="2">
    <source>
        <dbReference type="ARBA" id="ARBA00022730"/>
    </source>
</evidence>
<reference evidence="11" key="1">
    <citation type="submission" date="2020-10" db="EMBL/GenBank/DDBJ databases">
        <authorList>
            <person name="Gilroy R."/>
        </authorList>
    </citation>
    <scope>NUCLEOTIDE SEQUENCE</scope>
    <source>
        <strain evidence="11">CHK197-8231</strain>
    </source>
</reference>
<evidence type="ECO:0000256" key="9">
    <source>
        <dbReference type="RuleBase" id="RU003906"/>
    </source>
</evidence>